<accession>A0ABS7C6V2</accession>
<keyword evidence="2" id="KW-1185">Reference proteome</keyword>
<evidence type="ECO:0000313" key="2">
    <source>
        <dbReference type="Proteomes" id="UP001519887"/>
    </source>
</evidence>
<dbReference type="RefSeq" id="WP_210046049.1">
    <property type="nucleotide sequence ID" value="NZ_JBHLVU010000028.1"/>
</dbReference>
<reference evidence="1 2" key="1">
    <citation type="submission" date="2021-07" db="EMBL/GenBank/DDBJ databases">
        <title>Paenibacillus radiodurans sp. nov., isolated from the southeastern edge of Tengger Desert.</title>
        <authorList>
            <person name="Zhang G."/>
        </authorList>
    </citation>
    <scope>NUCLEOTIDE SEQUENCE [LARGE SCALE GENOMIC DNA]</scope>
    <source>
        <strain evidence="1 2">CCM 7311</strain>
    </source>
</reference>
<dbReference type="EMBL" id="JAHZIK010000633">
    <property type="protein sequence ID" value="MBW7456652.1"/>
    <property type="molecule type" value="Genomic_DNA"/>
</dbReference>
<organism evidence="1 2">
    <name type="scientific">Paenibacillus sepulcri</name>
    <dbReference type="NCBI Taxonomy" id="359917"/>
    <lineage>
        <taxon>Bacteria</taxon>
        <taxon>Bacillati</taxon>
        <taxon>Bacillota</taxon>
        <taxon>Bacilli</taxon>
        <taxon>Bacillales</taxon>
        <taxon>Paenibacillaceae</taxon>
        <taxon>Paenibacillus</taxon>
    </lineage>
</organism>
<proteinExistence type="predicted"/>
<name>A0ABS7C6V2_9BACL</name>
<comment type="caution">
    <text evidence="1">The sequence shown here is derived from an EMBL/GenBank/DDBJ whole genome shotgun (WGS) entry which is preliminary data.</text>
</comment>
<dbReference type="Proteomes" id="UP001519887">
    <property type="component" value="Unassembled WGS sequence"/>
</dbReference>
<protein>
    <submittedName>
        <fullName evidence="1">Uncharacterized protein</fullName>
    </submittedName>
</protein>
<gene>
    <name evidence="1" type="ORF">K0U00_21685</name>
</gene>
<evidence type="ECO:0000313" key="1">
    <source>
        <dbReference type="EMBL" id="MBW7456652.1"/>
    </source>
</evidence>
<sequence length="81" mass="9261">MDDIKSVTVEFNGNTYKLLADPDITGRLLTEGRFQANDHEFSVHAVDREGKDCHIYWILPVVDGVAIDSLNWAHIDRVEYD</sequence>